<reference evidence="4 5" key="1">
    <citation type="submission" date="2011-07" db="EMBL/GenBank/DDBJ databases">
        <authorList>
            <person name="Harkins D.M."/>
            <person name="Madupu R."/>
            <person name="Durkin A.S."/>
            <person name="Torralba M."/>
            <person name="Methe B."/>
            <person name="Sutton G.G."/>
            <person name="Nelson K.E."/>
        </authorList>
    </citation>
    <scope>NUCLEOTIDE SEQUENCE [LARGE SCALE GENOMIC DNA]</scope>
    <source>
        <strain evidence="4 5">HK 85</strain>
    </source>
</reference>
<dbReference type="InterPro" id="IPR036505">
    <property type="entry name" value="Amidase/PGRP_sf"/>
</dbReference>
<accession>F9Q9M3</accession>
<proteinExistence type="inferred from homology"/>
<organism evidence="4 5">
    <name type="scientific">Haemophilus pittmaniae HK 85</name>
    <dbReference type="NCBI Taxonomy" id="1035188"/>
    <lineage>
        <taxon>Bacteria</taxon>
        <taxon>Pseudomonadati</taxon>
        <taxon>Pseudomonadota</taxon>
        <taxon>Gammaproteobacteria</taxon>
        <taxon>Pasteurellales</taxon>
        <taxon>Pasteurellaceae</taxon>
        <taxon>Haemophilus</taxon>
    </lineage>
</organism>
<feature type="domain" description="N-acetylmuramoyl-L-alanine amidase" evidence="2">
    <location>
        <begin position="1"/>
        <end position="150"/>
    </location>
</feature>
<dbReference type="PROSITE" id="PS00018">
    <property type="entry name" value="EF_HAND_1"/>
    <property type="match status" value="1"/>
</dbReference>
<evidence type="ECO:0000259" key="2">
    <source>
        <dbReference type="SMART" id="SM00644"/>
    </source>
</evidence>
<comment type="caution">
    <text evidence="4">The sequence shown here is derived from an EMBL/GenBank/DDBJ whole genome shotgun (WGS) entry which is preliminary data.</text>
</comment>
<evidence type="ECO:0000256" key="1">
    <source>
        <dbReference type="ARBA" id="ARBA00007553"/>
    </source>
</evidence>
<dbReference type="AlphaFoldDB" id="F9Q9M3"/>
<evidence type="ECO:0000259" key="3">
    <source>
        <dbReference type="SMART" id="SM00701"/>
    </source>
</evidence>
<dbReference type="GO" id="GO:0009253">
    <property type="term" value="P:peptidoglycan catabolic process"/>
    <property type="evidence" value="ECO:0007669"/>
    <property type="project" value="InterPro"/>
</dbReference>
<dbReference type="Pfam" id="PF01510">
    <property type="entry name" value="Amidase_2"/>
    <property type="match status" value="1"/>
</dbReference>
<dbReference type="CDD" id="cd06583">
    <property type="entry name" value="PGRP"/>
    <property type="match status" value="1"/>
</dbReference>
<dbReference type="GO" id="GO:0008270">
    <property type="term" value="F:zinc ion binding"/>
    <property type="evidence" value="ECO:0007669"/>
    <property type="project" value="InterPro"/>
</dbReference>
<dbReference type="InterPro" id="IPR015510">
    <property type="entry name" value="PGRP"/>
</dbReference>
<dbReference type="EMBL" id="AFUV01000014">
    <property type="protein sequence ID" value="EGV05850.1"/>
    <property type="molecule type" value="Genomic_DNA"/>
</dbReference>
<dbReference type="InterPro" id="IPR002502">
    <property type="entry name" value="Amidase_domain"/>
</dbReference>
<evidence type="ECO:0000313" key="5">
    <source>
        <dbReference type="Proteomes" id="UP000006235"/>
    </source>
</evidence>
<dbReference type="SMART" id="SM00644">
    <property type="entry name" value="Ami_2"/>
    <property type="match status" value="1"/>
</dbReference>
<comment type="similarity">
    <text evidence="1">Belongs to the N-acetylmuramoyl-L-alanine amidase 2 family.</text>
</comment>
<feature type="domain" description="Peptidoglycan recognition protein family" evidence="3">
    <location>
        <begin position="1"/>
        <end position="142"/>
    </location>
</feature>
<dbReference type="RefSeq" id="WP_007242804.1">
    <property type="nucleotide sequence ID" value="NZ_AFUV01000014.1"/>
</dbReference>
<dbReference type="GO" id="GO:0008745">
    <property type="term" value="F:N-acetylmuramoyl-L-alanine amidase activity"/>
    <property type="evidence" value="ECO:0007669"/>
    <property type="project" value="InterPro"/>
</dbReference>
<name>F9Q9M3_9PAST</name>
<gene>
    <name evidence="4" type="ORF">HMPREF9952_0726</name>
</gene>
<dbReference type="SUPFAM" id="SSF55846">
    <property type="entry name" value="N-acetylmuramoyl-L-alanine amidase-like"/>
    <property type="match status" value="1"/>
</dbReference>
<dbReference type="InterPro" id="IPR018247">
    <property type="entry name" value="EF_Hand_1_Ca_BS"/>
</dbReference>
<dbReference type="SMART" id="SM00701">
    <property type="entry name" value="PGRP"/>
    <property type="match status" value="1"/>
</dbReference>
<dbReference type="Proteomes" id="UP000006235">
    <property type="component" value="Unassembled WGS sequence"/>
</dbReference>
<sequence>MSLSLPITKIVIHCSATRNGKQLRTVNQTAAQRINDWHAQRGFKRDPILVKKFNPHLQNIGYHFVIDTDGTVETGRMVGEIGAHVKGHNQHSLGICLVGGITQTGKSHGEYTEKQWLALHKLLQKLESEHPSARICGHRDLSPDINGDGTISPSEWIKDCPCFDVWSWLDSEQIINTEHLFEGE</sequence>
<protein>
    <submittedName>
        <fullName evidence="4">N-acetylmuramoyl-L-alanine amidase</fullName>
    </submittedName>
</protein>
<dbReference type="Gene3D" id="3.40.80.10">
    <property type="entry name" value="Peptidoglycan recognition protein-like"/>
    <property type="match status" value="1"/>
</dbReference>
<dbReference type="PANTHER" id="PTHR11022:SF41">
    <property type="entry name" value="PEPTIDOGLYCAN-RECOGNITION PROTEIN LC-RELATED"/>
    <property type="match status" value="1"/>
</dbReference>
<dbReference type="STRING" id="1035188.HMPREF9952_0726"/>
<evidence type="ECO:0000313" key="4">
    <source>
        <dbReference type="EMBL" id="EGV05850.1"/>
    </source>
</evidence>
<dbReference type="PANTHER" id="PTHR11022">
    <property type="entry name" value="PEPTIDOGLYCAN RECOGNITION PROTEIN"/>
    <property type="match status" value="1"/>
</dbReference>
<dbReference type="InterPro" id="IPR006619">
    <property type="entry name" value="PGRP_domain_met/bac"/>
</dbReference>